<dbReference type="RefSeq" id="WP_130037334.1">
    <property type="nucleotide sequence ID" value="NZ_JACCEV010000001.1"/>
</dbReference>
<evidence type="ECO:0000259" key="1">
    <source>
        <dbReference type="Pfam" id="PF04965"/>
    </source>
</evidence>
<dbReference type="InterPro" id="IPR017737">
    <property type="entry name" value="TssE1-like"/>
</dbReference>
<keyword evidence="3" id="KW-1185">Reference proteome</keyword>
<dbReference type="PANTHER" id="PTHR38595">
    <property type="entry name" value="CYTOPLASMIC PROTEIN-RELATED"/>
    <property type="match status" value="1"/>
</dbReference>
<evidence type="ECO:0000313" key="2">
    <source>
        <dbReference type="EMBL" id="NYT85128.1"/>
    </source>
</evidence>
<gene>
    <name evidence="2" type="primary">tssE</name>
    <name evidence="2" type="ORF">H0A62_05890</name>
</gene>
<comment type="caution">
    <text evidence="2">The sequence shown here is derived from an EMBL/GenBank/DDBJ whole genome shotgun (WGS) entry which is preliminary data.</text>
</comment>
<dbReference type="PANTHER" id="PTHR38595:SF2">
    <property type="entry name" value="TYPE VI SECRETION SYSTEM BASEPLATE SUBUNIT TSSE"/>
    <property type="match status" value="1"/>
</dbReference>
<dbReference type="EMBL" id="JACCEV010000001">
    <property type="protein sequence ID" value="NYT85128.1"/>
    <property type="molecule type" value="Genomic_DNA"/>
</dbReference>
<dbReference type="AlphaFoldDB" id="A0A853GQ09"/>
<organism evidence="2 3">
    <name type="scientific">Pollutimonas harenae</name>
    <dbReference type="NCBI Taxonomy" id="657015"/>
    <lineage>
        <taxon>Bacteria</taxon>
        <taxon>Pseudomonadati</taxon>
        <taxon>Pseudomonadota</taxon>
        <taxon>Betaproteobacteria</taxon>
        <taxon>Burkholderiales</taxon>
        <taxon>Alcaligenaceae</taxon>
        <taxon>Pollutimonas</taxon>
    </lineage>
</organism>
<dbReference type="OrthoDB" id="1524306at2"/>
<dbReference type="Gene3D" id="3.10.450.40">
    <property type="match status" value="1"/>
</dbReference>
<name>A0A853GQ09_9BURK</name>
<dbReference type="InterPro" id="IPR053176">
    <property type="entry name" value="T6SS_TssE1-like"/>
</dbReference>
<dbReference type="Proteomes" id="UP000554144">
    <property type="component" value="Unassembled WGS sequence"/>
</dbReference>
<dbReference type="SUPFAM" id="SSF160719">
    <property type="entry name" value="gpW/gp25-like"/>
    <property type="match status" value="1"/>
</dbReference>
<evidence type="ECO:0000313" key="3">
    <source>
        <dbReference type="Proteomes" id="UP000554144"/>
    </source>
</evidence>
<reference evidence="2 3" key="1">
    <citation type="submission" date="2020-07" db="EMBL/GenBank/DDBJ databases">
        <title>Taxonomic revisions and descriptions of new bacterial species based on genomic comparisons in the high-G+C-content subgroup of the family Alcaligenaceae.</title>
        <authorList>
            <person name="Szabo A."/>
            <person name="Felfoldi T."/>
        </authorList>
    </citation>
    <scope>NUCLEOTIDE SEQUENCE [LARGE SCALE GENOMIC DNA]</scope>
    <source>
        <strain evidence="2 3">DSM 25667</strain>
    </source>
</reference>
<protein>
    <submittedName>
        <fullName evidence="2">Type VI secretion system baseplate subunit TssE</fullName>
    </submittedName>
</protein>
<sequence length="139" mass="15521">MNECRLLEHISSLGAEGGRGQNSRSEILVNSILEHLRRILNTRQGSVPVDPEFGVPDFTNLAGSFSTGTTDQIVQDMSRMIQRYEPRLRQPQIVFTANRDEVLTLAFSISGTVNVDDREVPVRLTTQVAANGRVSLRRQ</sequence>
<dbReference type="Pfam" id="PF04965">
    <property type="entry name" value="GPW_gp25"/>
    <property type="match status" value="1"/>
</dbReference>
<dbReference type="InterPro" id="IPR007048">
    <property type="entry name" value="IraD/Gp25-like"/>
</dbReference>
<dbReference type="NCBIfam" id="TIGR03357">
    <property type="entry name" value="VI_zyme"/>
    <property type="match status" value="1"/>
</dbReference>
<feature type="domain" description="IraD/Gp25-like" evidence="1">
    <location>
        <begin position="30"/>
        <end position="116"/>
    </location>
</feature>
<accession>A0A853GQ09</accession>
<proteinExistence type="predicted"/>